<feature type="region of interest" description="Disordered" evidence="1">
    <location>
        <begin position="131"/>
        <end position="151"/>
    </location>
</feature>
<feature type="domain" description="SCP" evidence="3">
    <location>
        <begin position="156"/>
        <end position="288"/>
    </location>
</feature>
<dbReference type="InterPro" id="IPR035940">
    <property type="entry name" value="CAP_sf"/>
</dbReference>
<evidence type="ECO:0000313" key="5">
    <source>
        <dbReference type="Proteomes" id="UP001556367"/>
    </source>
</evidence>
<feature type="region of interest" description="Disordered" evidence="1">
    <location>
        <begin position="31"/>
        <end position="59"/>
    </location>
</feature>
<reference evidence="5" key="1">
    <citation type="submission" date="2024-06" db="EMBL/GenBank/DDBJ databases">
        <title>Multi-omics analyses provide insights into the biosynthesis of the anticancer antibiotic pleurotin in Hohenbuehelia grisea.</title>
        <authorList>
            <person name="Weaver J.A."/>
            <person name="Alberti F."/>
        </authorList>
    </citation>
    <scope>NUCLEOTIDE SEQUENCE [LARGE SCALE GENOMIC DNA]</scope>
    <source>
        <strain evidence="5">T-177</strain>
    </source>
</reference>
<sequence length="309" mass="33115">MKRFLRPWFTLVIVTLLLPLTQAAPSCADTDCAQETTADPGPIADHSSTFTPSRSAKRRHRAVARGLLSSLTSSRTGKSRLPAELFTSPKHGDVLGSGLALDFGNGKGSAIFDGAKGSGIFDGLDLGWGSSHSSGSNSGGEGESGGSTIPGADNAKDKAAYLAAHNSYRKSRGAKSLAWSDDLAASAQKWANRCVFEHSRGAVGDYGENLVYSSAPNFSIEYGIKMWTDEEKDYNPLSPMYSHFTQVVWKDTKKLGCAMKVCDGSTDSRMKNAKFIVCEYSPPGNVIGKFAYVFVSCLFHSLILIKMAD</sequence>
<name>A0ABR3JSH1_9AGAR</name>
<comment type="caution">
    <text evidence="4">The sequence shown here is derived from an EMBL/GenBank/DDBJ whole genome shotgun (WGS) entry which is preliminary data.</text>
</comment>
<feature type="chain" id="PRO_5045241402" description="SCP domain-containing protein" evidence="2">
    <location>
        <begin position="24"/>
        <end position="309"/>
    </location>
</feature>
<dbReference type="Proteomes" id="UP001556367">
    <property type="component" value="Unassembled WGS sequence"/>
</dbReference>
<evidence type="ECO:0000256" key="2">
    <source>
        <dbReference type="SAM" id="SignalP"/>
    </source>
</evidence>
<dbReference type="Pfam" id="PF00188">
    <property type="entry name" value="CAP"/>
    <property type="match status" value="1"/>
</dbReference>
<evidence type="ECO:0000256" key="1">
    <source>
        <dbReference type="SAM" id="MobiDB-lite"/>
    </source>
</evidence>
<gene>
    <name evidence="4" type="ORF">HGRIS_014077</name>
</gene>
<protein>
    <recommendedName>
        <fullName evidence="3">SCP domain-containing protein</fullName>
    </recommendedName>
</protein>
<accession>A0ABR3JSH1</accession>
<dbReference type="PANTHER" id="PTHR10334">
    <property type="entry name" value="CYSTEINE-RICH SECRETORY PROTEIN-RELATED"/>
    <property type="match status" value="1"/>
</dbReference>
<dbReference type="SUPFAM" id="SSF55797">
    <property type="entry name" value="PR-1-like"/>
    <property type="match status" value="1"/>
</dbReference>
<dbReference type="InterPro" id="IPR014044">
    <property type="entry name" value="CAP_dom"/>
</dbReference>
<keyword evidence="2" id="KW-0732">Signal</keyword>
<dbReference type="PRINTS" id="PR00837">
    <property type="entry name" value="V5TPXLIKE"/>
</dbReference>
<evidence type="ECO:0000259" key="3">
    <source>
        <dbReference type="SMART" id="SM00198"/>
    </source>
</evidence>
<dbReference type="Gene3D" id="3.40.33.10">
    <property type="entry name" value="CAP"/>
    <property type="match status" value="1"/>
</dbReference>
<feature type="signal peptide" evidence="2">
    <location>
        <begin position="1"/>
        <end position="23"/>
    </location>
</feature>
<evidence type="ECO:0000313" key="4">
    <source>
        <dbReference type="EMBL" id="KAL0958754.1"/>
    </source>
</evidence>
<dbReference type="EMBL" id="JASNQZ010000003">
    <property type="protein sequence ID" value="KAL0958754.1"/>
    <property type="molecule type" value="Genomic_DNA"/>
</dbReference>
<dbReference type="SMART" id="SM00198">
    <property type="entry name" value="SCP"/>
    <property type="match status" value="1"/>
</dbReference>
<proteinExistence type="predicted"/>
<dbReference type="InterPro" id="IPR001283">
    <property type="entry name" value="CRISP-related"/>
</dbReference>
<organism evidence="4 5">
    <name type="scientific">Hohenbuehelia grisea</name>
    <dbReference type="NCBI Taxonomy" id="104357"/>
    <lineage>
        <taxon>Eukaryota</taxon>
        <taxon>Fungi</taxon>
        <taxon>Dikarya</taxon>
        <taxon>Basidiomycota</taxon>
        <taxon>Agaricomycotina</taxon>
        <taxon>Agaricomycetes</taxon>
        <taxon>Agaricomycetidae</taxon>
        <taxon>Agaricales</taxon>
        <taxon>Pleurotineae</taxon>
        <taxon>Pleurotaceae</taxon>
        <taxon>Hohenbuehelia</taxon>
    </lineage>
</organism>
<keyword evidence="5" id="KW-1185">Reference proteome</keyword>